<dbReference type="EMBL" id="LR796233">
    <property type="protein sequence ID" value="CAB4129112.1"/>
    <property type="molecule type" value="Genomic_DNA"/>
</dbReference>
<dbReference type="SUPFAM" id="SSF51735">
    <property type="entry name" value="NAD(P)-binding Rossmann-fold domains"/>
    <property type="match status" value="1"/>
</dbReference>
<proteinExistence type="predicted"/>
<evidence type="ECO:0000313" key="2">
    <source>
        <dbReference type="EMBL" id="CAB4129112.1"/>
    </source>
</evidence>
<gene>
    <name evidence="2" type="ORF">UFOVP112_210</name>
</gene>
<accession>A0A6J5L6D3</accession>
<dbReference type="Gene3D" id="3.90.25.10">
    <property type="entry name" value="UDP-galactose 4-epimerase, domain 1"/>
    <property type="match status" value="1"/>
</dbReference>
<reference evidence="2" key="1">
    <citation type="submission" date="2020-04" db="EMBL/GenBank/DDBJ databases">
        <authorList>
            <person name="Chiriac C."/>
            <person name="Salcher M."/>
            <person name="Ghai R."/>
            <person name="Kavagutti S V."/>
        </authorList>
    </citation>
    <scope>NUCLEOTIDE SEQUENCE</scope>
</reference>
<dbReference type="PANTHER" id="PTHR43000">
    <property type="entry name" value="DTDP-D-GLUCOSE 4,6-DEHYDRATASE-RELATED"/>
    <property type="match status" value="1"/>
</dbReference>
<dbReference type="InterPro" id="IPR016040">
    <property type="entry name" value="NAD(P)-bd_dom"/>
</dbReference>
<sequence length="313" mass="35643">MKKIVYVTGCLGFIGVHVTRACLAKGWYVLGVDKGTYASNFNFLNEFESNPNFKFIRKDINELDRLYDCDYIINTAAETHVDNSIEDSDQFVHSNVNGVHHLLKLIKQKAHYKMPTLLHFSTDEVYGDIINGFHCETDILKPSNPYSATKAAADMFILGWARTHQVPYVIVRPTNNYGVGQYVEKLIPKSVKYLTVGKKIDLHNNGTPVRTWLHVADTASAIVTIIESGVKNEIYNISGNYEQQNIVVVRKIIELMYGAADVEPYLEHMTRPGQDLRYAIDDAKIKALGWAPKAIFDNELVEIVEYYRNNFVW</sequence>
<evidence type="ECO:0000259" key="1">
    <source>
        <dbReference type="Pfam" id="PF16363"/>
    </source>
</evidence>
<name>A0A6J5L6D3_9CAUD</name>
<dbReference type="Gene3D" id="3.40.50.720">
    <property type="entry name" value="NAD(P)-binding Rossmann-like Domain"/>
    <property type="match status" value="1"/>
</dbReference>
<feature type="domain" description="NAD(P)-binding" evidence="1">
    <location>
        <begin position="7"/>
        <end position="298"/>
    </location>
</feature>
<protein>
    <submittedName>
        <fullName evidence="2">RfbB dTDP-D-glucose 4,6-dehydratase</fullName>
    </submittedName>
</protein>
<organism evidence="2">
    <name type="scientific">uncultured Caudovirales phage</name>
    <dbReference type="NCBI Taxonomy" id="2100421"/>
    <lineage>
        <taxon>Viruses</taxon>
        <taxon>Duplodnaviria</taxon>
        <taxon>Heunggongvirae</taxon>
        <taxon>Uroviricota</taxon>
        <taxon>Caudoviricetes</taxon>
        <taxon>Peduoviridae</taxon>
        <taxon>Maltschvirus</taxon>
        <taxon>Maltschvirus maltsch</taxon>
    </lineage>
</organism>
<dbReference type="Pfam" id="PF16363">
    <property type="entry name" value="GDP_Man_Dehyd"/>
    <property type="match status" value="1"/>
</dbReference>
<dbReference type="InterPro" id="IPR036291">
    <property type="entry name" value="NAD(P)-bd_dom_sf"/>
</dbReference>